<protein>
    <submittedName>
        <fullName evidence="2">Uncharacterized protein</fullName>
    </submittedName>
</protein>
<reference evidence="2" key="1">
    <citation type="submission" date="2020-06" db="EMBL/GenBank/DDBJ databases">
        <authorList>
            <person name="Onetto C."/>
        </authorList>
    </citation>
    <scope>NUCLEOTIDE SEQUENCE</scope>
</reference>
<evidence type="ECO:0000313" key="2">
    <source>
        <dbReference type="EMBL" id="CAD0114372.1"/>
    </source>
</evidence>
<feature type="compositionally biased region" description="Polar residues" evidence="1">
    <location>
        <begin position="202"/>
        <end position="213"/>
    </location>
</feature>
<feature type="region of interest" description="Disordered" evidence="1">
    <location>
        <begin position="196"/>
        <end position="248"/>
    </location>
</feature>
<dbReference type="OrthoDB" id="3557758at2759"/>
<organism evidence="2 3">
    <name type="scientific">Aureobasidium uvarum</name>
    <dbReference type="NCBI Taxonomy" id="2773716"/>
    <lineage>
        <taxon>Eukaryota</taxon>
        <taxon>Fungi</taxon>
        <taxon>Dikarya</taxon>
        <taxon>Ascomycota</taxon>
        <taxon>Pezizomycotina</taxon>
        <taxon>Dothideomycetes</taxon>
        <taxon>Dothideomycetidae</taxon>
        <taxon>Dothideales</taxon>
        <taxon>Saccotheciaceae</taxon>
        <taxon>Aureobasidium</taxon>
    </lineage>
</organism>
<dbReference type="AlphaFoldDB" id="A0A9N8KLQ4"/>
<proteinExistence type="predicted"/>
<keyword evidence="3" id="KW-1185">Reference proteome</keyword>
<dbReference type="EMBL" id="CAINUL010000017">
    <property type="protein sequence ID" value="CAD0114372.1"/>
    <property type="molecule type" value="Genomic_DNA"/>
</dbReference>
<accession>A0A9N8KLQ4</accession>
<evidence type="ECO:0000313" key="3">
    <source>
        <dbReference type="Proteomes" id="UP000745764"/>
    </source>
</evidence>
<gene>
    <name evidence="2" type="ORF">AWRI4620_LOCUS8627</name>
</gene>
<evidence type="ECO:0000256" key="1">
    <source>
        <dbReference type="SAM" id="MobiDB-lite"/>
    </source>
</evidence>
<feature type="region of interest" description="Disordered" evidence="1">
    <location>
        <begin position="128"/>
        <end position="162"/>
    </location>
</feature>
<feature type="region of interest" description="Disordered" evidence="1">
    <location>
        <begin position="1"/>
        <end position="54"/>
    </location>
</feature>
<feature type="compositionally biased region" description="Polar residues" evidence="1">
    <location>
        <begin position="13"/>
        <end position="31"/>
    </location>
</feature>
<dbReference type="Proteomes" id="UP000745764">
    <property type="component" value="Unassembled WGS sequence"/>
</dbReference>
<comment type="caution">
    <text evidence="2">The sequence shown here is derived from an EMBL/GenBank/DDBJ whole genome shotgun (WGS) entry which is preliminary data.</text>
</comment>
<sequence length="346" mass="38032">MSLSEEPLPALPKSSTFSNLPMTRNRNNSKPPLSMKPPSRIPTPSMGSNTKARLASATKSILKVGNRRGLVRSDTEPLLKPHHSHDASTSARILKENTSTSMTRADMKSIRLPEVPLYPLDMNVNLLNSSQRPRTPAGQLPKSLPRRDSLQPPTPRTPLAKVPSDKLAQTPITVTAKPRRRTMLPPEVVPLHSLCDNKKQRPSISSDFQSRQLLTPRVAPTLSPPSCPRPSASYLRPDDCTSDGNTASDLVTSAQSTAYWSGRLMSQFDRRRNDELQALVGRTELGLSYPENDLNACLRELQRKCVTEAARLSFAMFKARVHVKAGTTTGMAEGGAERRGKDMVEA</sequence>
<name>A0A9N8KLQ4_9PEZI</name>